<reference evidence="1 2" key="1">
    <citation type="journal article" date="2024" name="Plant Biotechnol. J.">
        <title>Genome and CRISPR/Cas9 system of a widespread forest tree (Populus alba) in the world.</title>
        <authorList>
            <person name="Liu Y.J."/>
            <person name="Jiang P.F."/>
            <person name="Han X.M."/>
            <person name="Li X.Y."/>
            <person name="Wang H.M."/>
            <person name="Wang Y.J."/>
            <person name="Wang X.X."/>
            <person name="Zeng Q.Y."/>
        </authorList>
    </citation>
    <scope>NUCLEOTIDE SEQUENCE [LARGE SCALE GENOMIC DNA]</scope>
    <source>
        <strain evidence="2">cv. PAL-ZL1</strain>
    </source>
</reference>
<keyword evidence="2" id="KW-1185">Reference proteome</keyword>
<name>A0ACC4C7D3_POPAL</name>
<sequence>MGASSDHVEEMGPSSKVGIDDMDIDDDLMDTANLYDLGEETLQSFCRKAASLFLTSTVSLATKSTQIMPSSIVDSRGPLIHLVRIQNMTYLARMKVLVDVQGVLDFLESRENFPFTIQGIVPDIVINPLAFPSRQIPGQLLAATLGKGIACGGAKRYAALLSSLSLLMTSQTSFTGDITFTYTTLWTAIVPFVNPNTYSESDILSNMQGRAKFSRWGNERVYNGRAGEMVCSLVFVGPIFYQRLIHMAEDKVKFRNTGPVHPLTRHPVAGFGGIKFGEIERDCLLAHGASANLLECLFTFSDSSEMHICQKCKKCGQRDPTGSAWWPQGQGSLLPGTRYHLGSNHVNDDGPGA</sequence>
<evidence type="ECO:0000313" key="1">
    <source>
        <dbReference type="EMBL" id="KAL3587123.1"/>
    </source>
</evidence>
<accession>A0ACC4C7D3</accession>
<dbReference type="Proteomes" id="UP000309997">
    <property type="component" value="Unassembled WGS sequence"/>
</dbReference>
<dbReference type="EMBL" id="RCHU02000006">
    <property type="protein sequence ID" value="KAL3587123.1"/>
    <property type="molecule type" value="Genomic_DNA"/>
</dbReference>
<gene>
    <name evidence="1" type="ORF">D5086_013990</name>
</gene>
<evidence type="ECO:0000313" key="2">
    <source>
        <dbReference type="Proteomes" id="UP000309997"/>
    </source>
</evidence>
<protein>
    <submittedName>
        <fullName evidence="1">Uncharacterized protein</fullName>
    </submittedName>
</protein>
<comment type="caution">
    <text evidence="1">The sequence shown here is derived from an EMBL/GenBank/DDBJ whole genome shotgun (WGS) entry which is preliminary data.</text>
</comment>
<organism evidence="1 2">
    <name type="scientific">Populus alba</name>
    <name type="common">White poplar</name>
    <dbReference type="NCBI Taxonomy" id="43335"/>
    <lineage>
        <taxon>Eukaryota</taxon>
        <taxon>Viridiplantae</taxon>
        <taxon>Streptophyta</taxon>
        <taxon>Embryophyta</taxon>
        <taxon>Tracheophyta</taxon>
        <taxon>Spermatophyta</taxon>
        <taxon>Magnoliopsida</taxon>
        <taxon>eudicotyledons</taxon>
        <taxon>Gunneridae</taxon>
        <taxon>Pentapetalae</taxon>
        <taxon>rosids</taxon>
        <taxon>fabids</taxon>
        <taxon>Malpighiales</taxon>
        <taxon>Salicaceae</taxon>
        <taxon>Saliceae</taxon>
        <taxon>Populus</taxon>
    </lineage>
</organism>
<proteinExistence type="predicted"/>